<keyword evidence="2" id="KW-1185">Reference proteome</keyword>
<organism evidence="1 2">
    <name type="scientific">Canavalia gladiata</name>
    <name type="common">Sword bean</name>
    <name type="synonym">Dolichos gladiatus</name>
    <dbReference type="NCBI Taxonomy" id="3824"/>
    <lineage>
        <taxon>Eukaryota</taxon>
        <taxon>Viridiplantae</taxon>
        <taxon>Streptophyta</taxon>
        <taxon>Embryophyta</taxon>
        <taxon>Tracheophyta</taxon>
        <taxon>Spermatophyta</taxon>
        <taxon>Magnoliopsida</taxon>
        <taxon>eudicotyledons</taxon>
        <taxon>Gunneridae</taxon>
        <taxon>Pentapetalae</taxon>
        <taxon>rosids</taxon>
        <taxon>fabids</taxon>
        <taxon>Fabales</taxon>
        <taxon>Fabaceae</taxon>
        <taxon>Papilionoideae</taxon>
        <taxon>50 kb inversion clade</taxon>
        <taxon>NPAAA clade</taxon>
        <taxon>indigoferoid/millettioid clade</taxon>
        <taxon>Phaseoleae</taxon>
        <taxon>Canavalia</taxon>
    </lineage>
</organism>
<sequence>MTLRLGESMRLRAVCDGAKEVAMEEPKISNLAKNKGYYSKVCISYWEENGTRSYCSESSRCHTTSHSIIGVHGHG</sequence>
<evidence type="ECO:0000313" key="2">
    <source>
        <dbReference type="Proteomes" id="UP001367508"/>
    </source>
</evidence>
<proteinExistence type="predicted"/>
<dbReference type="EMBL" id="JAYMYQ010000005">
    <property type="protein sequence ID" value="KAK7329376.1"/>
    <property type="molecule type" value="Genomic_DNA"/>
</dbReference>
<reference evidence="1 2" key="1">
    <citation type="submission" date="2024-01" db="EMBL/GenBank/DDBJ databases">
        <title>The genomes of 5 underutilized Papilionoideae crops provide insights into root nodulation and disease resistanc.</title>
        <authorList>
            <person name="Jiang F."/>
        </authorList>
    </citation>
    <scope>NUCLEOTIDE SEQUENCE [LARGE SCALE GENOMIC DNA]</scope>
    <source>
        <strain evidence="1">LVBAO_FW01</strain>
        <tissue evidence="1">Leaves</tissue>
    </source>
</reference>
<evidence type="ECO:0000313" key="1">
    <source>
        <dbReference type="EMBL" id="KAK7329376.1"/>
    </source>
</evidence>
<comment type="caution">
    <text evidence="1">The sequence shown here is derived from an EMBL/GenBank/DDBJ whole genome shotgun (WGS) entry which is preliminary data.</text>
</comment>
<accession>A0AAN9QBL4</accession>
<gene>
    <name evidence="1" type="ORF">VNO77_23538</name>
</gene>
<protein>
    <submittedName>
        <fullName evidence="1">Uncharacterized protein</fullName>
    </submittedName>
</protein>
<dbReference type="AlphaFoldDB" id="A0AAN9QBL4"/>
<name>A0AAN9QBL4_CANGL</name>
<dbReference type="Proteomes" id="UP001367508">
    <property type="component" value="Unassembled WGS sequence"/>
</dbReference>